<feature type="transmembrane region" description="Helical" evidence="1">
    <location>
        <begin position="12"/>
        <end position="31"/>
    </location>
</feature>
<keyword evidence="1" id="KW-0812">Transmembrane</keyword>
<dbReference type="EMBL" id="CP002177">
    <property type="protein sequence ID" value="ADY81870.1"/>
    <property type="molecule type" value="Genomic_DNA"/>
</dbReference>
<reference key="1">
    <citation type="submission" date="2010-08" db="EMBL/GenBank/DDBJ databases">
        <title>The genome sequence of a nonpathogenic wastewater-adapted bacterium Acinetobacter calcoaceticus PHEA-2 and comparative genomics insights into environmental adaptation.</title>
        <authorList>
            <person name="Zhan Y."/>
            <person name="Yan Y."/>
            <person name="Zhang W."/>
            <person name="Chen M."/>
            <person name="Ping S."/>
            <person name="Lu W."/>
            <person name="Lin M."/>
        </authorList>
    </citation>
    <scope>NUCLEOTIDE SEQUENCE</scope>
    <source>
        <strain>PHEA-2</strain>
    </source>
</reference>
<sequence length="37" mass="4354">MGFARGFFSRILLWLGLSLGRYFFINISVIVKKFKDI</sequence>
<proteinExistence type="predicted"/>
<dbReference type="HOGENOM" id="CLU_3338932_0_0_6"/>
<evidence type="ECO:0000256" key="1">
    <source>
        <dbReference type="SAM" id="Phobius"/>
    </source>
</evidence>
<dbReference type="RefSeq" id="WP_014206862.1">
    <property type="nucleotide sequence ID" value="NC_016603.1"/>
</dbReference>
<dbReference type="RefSeq" id="YP_004995552.1">
    <property type="nucleotide sequence ID" value="NC_016603.1"/>
</dbReference>
<dbReference type="Proteomes" id="UP000007477">
    <property type="component" value="Chromosome"/>
</dbReference>
<dbReference type="PATRIC" id="fig|871585.3.peg.1280"/>
<dbReference type="AlphaFoldDB" id="F0KPV0"/>
<keyword evidence="1" id="KW-0472">Membrane</keyword>
<name>F0KPV0_ACIP2</name>
<organism evidence="2 3">
    <name type="scientific">Acinetobacter pittii (strain PHEA-2)</name>
    <dbReference type="NCBI Taxonomy" id="871585"/>
    <lineage>
        <taxon>Bacteria</taxon>
        <taxon>Pseudomonadati</taxon>
        <taxon>Pseudomonadota</taxon>
        <taxon>Gammaproteobacteria</taxon>
        <taxon>Moraxellales</taxon>
        <taxon>Moraxellaceae</taxon>
        <taxon>Acinetobacter</taxon>
        <taxon>Acinetobacter calcoaceticus/baumannii complex</taxon>
    </lineage>
</organism>
<dbReference type="STRING" id="871585.BDGL_001284"/>
<reference evidence="2 3" key="2">
    <citation type="journal article" date="2011" name="J. Bacteriol.">
        <title>Genome sequence of Acinetobacter calcoaceticus PHEA-2, isolated from industry wastewater.</title>
        <authorList>
            <person name="Zhan Y."/>
            <person name="Yan Y."/>
            <person name="Zhang W."/>
            <person name="Yu H."/>
            <person name="Chen M."/>
            <person name="Lu W."/>
            <person name="Ping S."/>
            <person name="Peng Z."/>
            <person name="Yuan M."/>
            <person name="Zhou Z."/>
            <person name="Elmerich C."/>
            <person name="Lin M."/>
        </authorList>
    </citation>
    <scope>NUCLEOTIDE SEQUENCE [LARGE SCALE GENOMIC DNA]</scope>
    <source>
        <strain evidence="2 3">PHEA-2</strain>
    </source>
</reference>
<dbReference type="OrthoDB" id="9891836at2"/>
<evidence type="ECO:0000313" key="3">
    <source>
        <dbReference type="Proteomes" id="UP000007477"/>
    </source>
</evidence>
<gene>
    <name evidence="2" type="ordered locus">BDGL_001284</name>
</gene>
<evidence type="ECO:0000313" key="2">
    <source>
        <dbReference type="EMBL" id="ADY81870.1"/>
    </source>
</evidence>
<keyword evidence="3" id="KW-1185">Reference proteome</keyword>
<protein>
    <submittedName>
        <fullName evidence="2">Uncharacterized protein</fullName>
    </submittedName>
</protein>
<dbReference type="GeneID" id="11639465"/>
<accession>F0KPV0</accession>
<dbReference type="KEGG" id="acc:BDGL_001284"/>
<keyword evidence="1" id="KW-1133">Transmembrane helix</keyword>